<dbReference type="EMBL" id="BAABBW010000004">
    <property type="protein sequence ID" value="GAA4176546.1"/>
    <property type="molecule type" value="Genomic_DNA"/>
</dbReference>
<protein>
    <submittedName>
        <fullName evidence="1">Uncharacterized protein</fullName>
    </submittedName>
</protein>
<proteinExistence type="predicted"/>
<evidence type="ECO:0000313" key="2">
    <source>
        <dbReference type="Proteomes" id="UP001501079"/>
    </source>
</evidence>
<keyword evidence="2" id="KW-1185">Reference proteome</keyword>
<comment type="caution">
    <text evidence="1">The sequence shown here is derived from an EMBL/GenBank/DDBJ whole genome shotgun (WGS) entry which is preliminary data.</text>
</comment>
<gene>
    <name evidence="1" type="ORF">GCM10022287_23920</name>
</gene>
<accession>A0ABP8A383</accession>
<reference evidence="2" key="1">
    <citation type="journal article" date="2019" name="Int. J. Syst. Evol. Microbiol.">
        <title>The Global Catalogue of Microorganisms (GCM) 10K type strain sequencing project: providing services to taxonomists for standard genome sequencing and annotation.</title>
        <authorList>
            <consortium name="The Broad Institute Genomics Platform"/>
            <consortium name="The Broad Institute Genome Sequencing Center for Infectious Disease"/>
            <person name="Wu L."/>
            <person name="Ma J."/>
        </authorList>
    </citation>
    <scope>NUCLEOTIDE SEQUENCE [LARGE SCALE GENOMIC DNA]</scope>
    <source>
        <strain evidence="2">JCM 17591</strain>
    </source>
</reference>
<organism evidence="1 2">
    <name type="scientific">Gryllotalpicola koreensis</name>
    <dbReference type="NCBI Taxonomy" id="993086"/>
    <lineage>
        <taxon>Bacteria</taxon>
        <taxon>Bacillati</taxon>
        <taxon>Actinomycetota</taxon>
        <taxon>Actinomycetes</taxon>
        <taxon>Micrococcales</taxon>
        <taxon>Microbacteriaceae</taxon>
        <taxon>Gryllotalpicola</taxon>
    </lineage>
</organism>
<name>A0ABP8A383_9MICO</name>
<dbReference type="Proteomes" id="UP001501079">
    <property type="component" value="Unassembled WGS sequence"/>
</dbReference>
<sequence length="87" mass="9883">MFARLGRLWRRARRQRWMSVAVENLATGARGVDVLPIDDLIRHEFGEGCPCGPKVELHHDQDGADVWIHVHASLDGREVREHAKAHA</sequence>
<evidence type="ECO:0000313" key="1">
    <source>
        <dbReference type="EMBL" id="GAA4176546.1"/>
    </source>
</evidence>